<dbReference type="Proteomes" id="UP001221898">
    <property type="component" value="Unassembled WGS sequence"/>
</dbReference>
<keyword evidence="2" id="KW-1185">Reference proteome</keyword>
<dbReference type="EMBL" id="JAINUG010000019">
    <property type="protein sequence ID" value="KAJ8412385.1"/>
    <property type="molecule type" value="Genomic_DNA"/>
</dbReference>
<sequence>MSAFWPVQPVAAPPSVTGSQQADSFAVHDVRPGPAAAAGAMTVSQRRLAGLWPWLLMAALQVVFGQTGLELAAAVESERSAPKAVIKVTLLKQEQTGKPITLEGVFAGASLRGSAEGKLMQVGV</sequence>
<accession>A0AAD7T0W9</accession>
<organism evidence="1 2">
    <name type="scientific">Aldrovandia affinis</name>
    <dbReference type="NCBI Taxonomy" id="143900"/>
    <lineage>
        <taxon>Eukaryota</taxon>
        <taxon>Metazoa</taxon>
        <taxon>Chordata</taxon>
        <taxon>Craniata</taxon>
        <taxon>Vertebrata</taxon>
        <taxon>Euteleostomi</taxon>
        <taxon>Actinopterygii</taxon>
        <taxon>Neopterygii</taxon>
        <taxon>Teleostei</taxon>
        <taxon>Notacanthiformes</taxon>
        <taxon>Halosauridae</taxon>
        <taxon>Aldrovandia</taxon>
    </lineage>
</organism>
<dbReference type="Gene3D" id="3.50.30.30">
    <property type="match status" value="1"/>
</dbReference>
<evidence type="ECO:0000313" key="1">
    <source>
        <dbReference type="EMBL" id="KAJ8412385.1"/>
    </source>
</evidence>
<proteinExistence type="predicted"/>
<evidence type="ECO:0000313" key="2">
    <source>
        <dbReference type="Proteomes" id="UP001221898"/>
    </source>
</evidence>
<name>A0AAD7T0W9_9TELE</name>
<reference evidence="1" key="1">
    <citation type="journal article" date="2023" name="Science">
        <title>Genome structures resolve the early diversification of teleost fishes.</title>
        <authorList>
            <person name="Parey E."/>
            <person name="Louis A."/>
            <person name="Montfort J."/>
            <person name="Bouchez O."/>
            <person name="Roques C."/>
            <person name="Iampietro C."/>
            <person name="Lluch J."/>
            <person name="Castinel A."/>
            <person name="Donnadieu C."/>
            <person name="Desvignes T."/>
            <person name="Floi Bucao C."/>
            <person name="Jouanno E."/>
            <person name="Wen M."/>
            <person name="Mejri S."/>
            <person name="Dirks R."/>
            <person name="Jansen H."/>
            <person name="Henkel C."/>
            <person name="Chen W.J."/>
            <person name="Zahm M."/>
            <person name="Cabau C."/>
            <person name="Klopp C."/>
            <person name="Thompson A.W."/>
            <person name="Robinson-Rechavi M."/>
            <person name="Braasch I."/>
            <person name="Lecointre G."/>
            <person name="Bobe J."/>
            <person name="Postlethwait J.H."/>
            <person name="Berthelot C."/>
            <person name="Roest Crollius H."/>
            <person name="Guiguen Y."/>
        </authorList>
    </citation>
    <scope>NUCLEOTIDE SEQUENCE</scope>
    <source>
        <strain evidence="1">NC1722</strain>
    </source>
</reference>
<gene>
    <name evidence="1" type="ORF">AAFF_G00127210</name>
</gene>
<comment type="caution">
    <text evidence="1">The sequence shown here is derived from an EMBL/GenBank/DDBJ whole genome shotgun (WGS) entry which is preliminary data.</text>
</comment>
<protein>
    <submittedName>
        <fullName evidence="1">Uncharacterized protein</fullName>
    </submittedName>
</protein>
<dbReference type="AlphaFoldDB" id="A0AAD7T0W9"/>